<comment type="caution">
    <text evidence="3">The sequence shown here is derived from an EMBL/GenBank/DDBJ whole genome shotgun (WGS) entry which is preliminary data.</text>
</comment>
<evidence type="ECO:0000256" key="1">
    <source>
        <dbReference type="SAM" id="MobiDB-lite"/>
    </source>
</evidence>
<feature type="compositionally biased region" description="Basic and acidic residues" evidence="1">
    <location>
        <begin position="174"/>
        <end position="190"/>
    </location>
</feature>
<dbReference type="Proteomes" id="UP000653454">
    <property type="component" value="Unassembled WGS sequence"/>
</dbReference>
<feature type="compositionally biased region" description="Pro residues" evidence="1">
    <location>
        <begin position="228"/>
        <end position="243"/>
    </location>
</feature>
<evidence type="ECO:0000313" key="3">
    <source>
        <dbReference type="EMBL" id="CAG9138219.1"/>
    </source>
</evidence>
<name>A0A8S4GE03_PLUXY</name>
<sequence length="254" mass="27768">MNDPNLYGYPQGEAPESPQPRGPGMAGYKFSADELRVLKECNNESFFQRSLPLGTAMGLFTYSAVQKGMLKPNARFGPAPKITLAVVVGYFLGKLSYQEACAQKLMALPGSYIGQLIRDKKEGRGGGYSSQRPTQRPISPGNMLGAGPNDIYSDAGPGNSLDLDTERPFFSGDESYRPHDQESMGRDKDGPLPPKVGGGGFSYDELRRKNRGEYTEARQDPYRLDPNAVPPISRPRQPPPPSAKPTNQYGDTME</sequence>
<accession>A0A8S4GE03</accession>
<reference evidence="3" key="1">
    <citation type="submission" date="2020-11" db="EMBL/GenBank/DDBJ databases">
        <authorList>
            <person name="Whiteford S."/>
        </authorList>
    </citation>
    <scope>NUCLEOTIDE SEQUENCE</scope>
</reference>
<organism evidence="3 4">
    <name type="scientific">Plutella xylostella</name>
    <name type="common">Diamondback moth</name>
    <name type="synonym">Plutella maculipennis</name>
    <dbReference type="NCBI Taxonomy" id="51655"/>
    <lineage>
        <taxon>Eukaryota</taxon>
        <taxon>Metazoa</taxon>
        <taxon>Ecdysozoa</taxon>
        <taxon>Arthropoda</taxon>
        <taxon>Hexapoda</taxon>
        <taxon>Insecta</taxon>
        <taxon>Pterygota</taxon>
        <taxon>Neoptera</taxon>
        <taxon>Endopterygota</taxon>
        <taxon>Lepidoptera</taxon>
        <taxon>Glossata</taxon>
        <taxon>Ditrysia</taxon>
        <taxon>Yponomeutoidea</taxon>
        <taxon>Plutellidae</taxon>
        <taxon>Plutella</taxon>
    </lineage>
</organism>
<gene>
    <name evidence="3" type="ORF">PLXY2_LOCUS16472</name>
</gene>
<dbReference type="Pfam" id="PF07051">
    <property type="entry name" value="OCIA"/>
    <property type="match status" value="1"/>
</dbReference>
<dbReference type="AlphaFoldDB" id="A0A8S4GE03"/>
<keyword evidence="4" id="KW-1185">Reference proteome</keyword>
<feature type="region of interest" description="Disordered" evidence="1">
    <location>
        <begin position="122"/>
        <end position="254"/>
    </location>
</feature>
<dbReference type="InterPro" id="IPR009764">
    <property type="entry name" value="OCIA_dom"/>
</dbReference>
<feature type="region of interest" description="Disordered" evidence="1">
    <location>
        <begin position="1"/>
        <end position="26"/>
    </location>
</feature>
<evidence type="ECO:0000259" key="2">
    <source>
        <dbReference type="Pfam" id="PF07051"/>
    </source>
</evidence>
<dbReference type="PANTHER" id="PTHR13336">
    <property type="entry name" value="OVARIAN CARCINOMA IMMUNOREACTIVE ANTIGEN"/>
    <property type="match status" value="1"/>
</dbReference>
<feature type="domain" description="OCIA" evidence="2">
    <location>
        <begin position="27"/>
        <end position="111"/>
    </location>
</feature>
<protein>
    <submittedName>
        <fullName evidence="3">(diamondback moth) hypothetical protein</fullName>
    </submittedName>
</protein>
<proteinExistence type="predicted"/>
<dbReference type="OrthoDB" id="6513616at2759"/>
<dbReference type="GO" id="GO:0005768">
    <property type="term" value="C:endosome"/>
    <property type="evidence" value="ECO:0007669"/>
    <property type="project" value="TreeGrafter"/>
</dbReference>
<dbReference type="InterPro" id="IPR040187">
    <property type="entry name" value="OCAD1/2"/>
</dbReference>
<evidence type="ECO:0000313" key="4">
    <source>
        <dbReference type="Proteomes" id="UP000653454"/>
    </source>
</evidence>
<dbReference type="PANTHER" id="PTHR13336:SF3">
    <property type="entry name" value="OCIA DOMAIN-CONTAINING PROTEIN 1"/>
    <property type="match status" value="1"/>
</dbReference>
<dbReference type="EMBL" id="CAJHNJ030000514">
    <property type="protein sequence ID" value="CAG9138219.1"/>
    <property type="molecule type" value="Genomic_DNA"/>
</dbReference>
<feature type="compositionally biased region" description="Basic and acidic residues" evidence="1">
    <location>
        <begin position="204"/>
        <end position="223"/>
    </location>
</feature>